<dbReference type="Gene3D" id="3.40.50.10680">
    <property type="entry name" value="CofD-like domains"/>
    <property type="match status" value="1"/>
</dbReference>
<evidence type="ECO:0000256" key="2">
    <source>
        <dbReference type="HAMAP-Rule" id="MF_00973"/>
    </source>
</evidence>
<dbReference type="Pfam" id="PF01933">
    <property type="entry name" value="CofD"/>
    <property type="match status" value="1"/>
</dbReference>
<comment type="subcellular location">
    <subcellularLocation>
        <location evidence="2">Cytoplasm</location>
    </subcellularLocation>
</comment>
<dbReference type="InterPro" id="IPR002882">
    <property type="entry name" value="CofD"/>
</dbReference>
<comment type="function">
    <text evidence="2">Required for morphogenesis under gluconeogenic growth conditions.</text>
</comment>
<evidence type="ECO:0000313" key="4">
    <source>
        <dbReference type="Proteomes" id="UP001301442"/>
    </source>
</evidence>
<dbReference type="InterPro" id="IPR010119">
    <property type="entry name" value="Gluconeogen_factor"/>
</dbReference>
<dbReference type="NCBIfam" id="TIGR01826">
    <property type="entry name" value="CofD_related"/>
    <property type="match status" value="1"/>
</dbReference>
<dbReference type="PANTHER" id="PTHR30135:SF3">
    <property type="entry name" value="GLUCONEOGENESIS FACTOR-RELATED"/>
    <property type="match status" value="1"/>
</dbReference>
<dbReference type="CDD" id="cd07187">
    <property type="entry name" value="YvcK_like"/>
    <property type="match status" value="1"/>
</dbReference>
<organism evidence="3 4">
    <name type="scientific">Thalassotalea fonticola</name>
    <dbReference type="NCBI Taxonomy" id="3065649"/>
    <lineage>
        <taxon>Bacteria</taxon>
        <taxon>Pseudomonadati</taxon>
        <taxon>Pseudomonadota</taxon>
        <taxon>Gammaproteobacteria</taxon>
        <taxon>Alteromonadales</taxon>
        <taxon>Colwelliaceae</taxon>
        <taxon>Thalassotalea</taxon>
    </lineage>
</organism>
<comment type="similarity">
    <text evidence="2">Belongs to the gluconeogenesis factor family.</text>
</comment>
<reference evidence="3 4" key="1">
    <citation type="submission" date="2023-09" db="EMBL/GenBank/DDBJ databases">
        <authorList>
            <person name="Qi X."/>
        </authorList>
    </citation>
    <scope>NUCLEOTIDE SEQUENCE [LARGE SCALE GENOMIC DNA]</scope>
    <source>
        <strain evidence="3 4">S1-1</strain>
    </source>
</reference>
<keyword evidence="4" id="KW-1185">Reference proteome</keyword>
<evidence type="ECO:0000313" key="3">
    <source>
        <dbReference type="EMBL" id="WOH38506.1"/>
    </source>
</evidence>
<sequence length="320" mass="35078">MRLKKMNVVAIGGGHGLGRVLSTLSFLGDQLTGVVATTDNGGSTGKLRKRSSTIAWGDLRNCLMQLVDPNSVGSKLFNFRFDGSDDLSGHNLGNLILYALNDIHSRPLDSIKLIRRILRVRTRVQPMSETPTDLMAFYAEGRCRVGEISVDDMATMPKNMMLAPLVKALPETLKAIKNADLIILGPGSFLTSVVPPLLVRDISKAITSSKARCVFIDNIAKEHSPAGELTIDERLEWLTYNIGCQPVDMVVTENMDATSNFVDLIKTPLASGKVDYFHDKVLLVDALEQCLLAFDQESITDQTITIDSGDKKQNHKPVSH</sequence>
<dbReference type="InterPro" id="IPR038136">
    <property type="entry name" value="CofD-like_dom_sf"/>
</dbReference>
<dbReference type="HAMAP" id="MF_00973">
    <property type="entry name" value="Gluconeogen_factor"/>
    <property type="match status" value="1"/>
</dbReference>
<dbReference type="SUPFAM" id="SSF142338">
    <property type="entry name" value="CofD-like"/>
    <property type="match status" value="1"/>
</dbReference>
<dbReference type="Proteomes" id="UP001301442">
    <property type="component" value="Chromosome"/>
</dbReference>
<protein>
    <recommendedName>
        <fullName evidence="2">Putative gluconeogenesis factor</fullName>
    </recommendedName>
</protein>
<dbReference type="PANTHER" id="PTHR30135">
    <property type="entry name" value="UNCHARACTERIZED PROTEIN YVCK-RELATED"/>
    <property type="match status" value="1"/>
</dbReference>
<proteinExistence type="inferred from homology"/>
<name>A0ABZ0GRT9_9GAMM</name>
<gene>
    <name evidence="3" type="primary">yvcK</name>
    <name evidence="3" type="ORF">RI844_04615</name>
</gene>
<evidence type="ECO:0000256" key="1">
    <source>
        <dbReference type="ARBA" id="ARBA00022490"/>
    </source>
</evidence>
<accession>A0ABZ0GRT9</accession>
<dbReference type="RefSeq" id="WP_348397275.1">
    <property type="nucleotide sequence ID" value="NZ_CP136600.1"/>
</dbReference>
<keyword evidence="1 2" id="KW-0963">Cytoplasm</keyword>
<dbReference type="EMBL" id="CP136600">
    <property type="protein sequence ID" value="WOH38506.1"/>
    <property type="molecule type" value="Genomic_DNA"/>
</dbReference>